<feature type="region of interest" description="Disordered" evidence="2">
    <location>
        <begin position="38"/>
        <end position="171"/>
    </location>
</feature>
<feature type="domain" description="K Homology" evidence="3">
    <location>
        <begin position="170"/>
        <end position="241"/>
    </location>
</feature>
<feature type="compositionally biased region" description="Polar residues" evidence="2">
    <location>
        <begin position="600"/>
        <end position="610"/>
    </location>
</feature>
<feature type="compositionally biased region" description="Low complexity" evidence="2">
    <location>
        <begin position="339"/>
        <end position="376"/>
    </location>
</feature>
<feature type="compositionally biased region" description="Polar residues" evidence="2">
    <location>
        <begin position="42"/>
        <end position="56"/>
    </location>
</feature>
<dbReference type="InterPro" id="IPR036612">
    <property type="entry name" value="KH_dom_type_1_sf"/>
</dbReference>
<feature type="compositionally biased region" description="Polar residues" evidence="2">
    <location>
        <begin position="65"/>
        <end position="80"/>
    </location>
</feature>
<dbReference type="SMART" id="SM00322">
    <property type="entry name" value="KH"/>
    <property type="match status" value="1"/>
</dbReference>
<feature type="compositionally biased region" description="Polar residues" evidence="2">
    <location>
        <begin position="101"/>
        <end position="140"/>
    </location>
</feature>
<evidence type="ECO:0000313" key="5">
    <source>
        <dbReference type="Proteomes" id="UP000187455"/>
    </source>
</evidence>
<feature type="region of interest" description="Disordered" evidence="2">
    <location>
        <begin position="423"/>
        <end position="479"/>
    </location>
</feature>
<keyword evidence="1" id="KW-0694">RNA-binding</keyword>
<evidence type="ECO:0000256" key="1">
    <source>
        <dbReference type="PROSITE-ProRule" id="PRU00117"/>
    </source>
</evidence>
<feature type="region of interest" description="Disordered" evidence="2">
    <location>
        <begin position="516"/>
        <end position="610"/>
    </location>
</feature>
<dbReference type="OrthoDB" id="5204190at2759"/>
<feature type="compositionally biased region" description="Low complexity" evidence="2">
    <location>
        <begin position="283"/>
        <end position="310"/>
    </location>
</feature>
<accession>A0A1R0H3X9</accession>
<feature type="compositionally biased region" description="Low complexity" evidence="2">
    <location>
        <begin position="585"/>
        <end position="596"/>
    </location>
</feature>
<reference evidence="4 5" key="1">
    <citation type="journal article" date="2016" name="Mol. Biol. Evol.">
        <title>Genome-Wide Survey of Gut Fungi (Harpellales) Reveals the First Horizontally Transferred Ubiquitin Gene from a Mosquito Host.</title>
        <authorList>
            <person name="Wang Y."/>
            <person name="White M.M."/>
            <person name="Kvist S."/>
            <person name="Moncalvo J.M."/>
        </authorList>
    </citation>
    <scope>NUCLEOTIDE SEQUENCE [LARGE SCALE GENOMIC DNA]</scope>
    <source>
        <strain evidence="4 5">ALG-7-W6</strain>
    </source>
</reference>
<evidence type="ECO:0000256" key="2">
    <source>
        <dbReference type="SAM" id="MobiDB-lite"/>
    </source>
</evidence>
<comment type="caution">
    <text evidence="4">The sequence shown here is derived from an EMBL/GenBank/DDBJ whole genome shotgun (WGS) entry which is preliminary data.</text>
</comment>
<dbReference type="GO" id="GO:0003723">
    <property type="term" value="F:RNA binding"/>
    <property type="evidence" value="ECO:0007669"/>
    <property type="project" value="UniProtKB-UniRule"/>
</dbReference>
<dbReference type="AlphaFoldDB" id="A0A1R0H3X9"/>
<feature type="compositionally biased region" description="Gly residues" evidence="2">
    <location>
        <begin position="328"/>
        <end position="338"/>
    </location>
</feature>
<feature type="region of interest" description="Disordered" evidence="2">
    <location>
        <begin position="1"/>
        <end position="21"/>
    </location>
</feature>
<dbReference type="Proteomes" id="UP000187455">
    <property type="component" value="Unassembled WGS sequence"/>
</dbReference>
<dbReference type="STRING" id="133383.A0A1R0H3X9"/>
<feature type="compositionally biased region" description="Polar residues" evidence="2">
    <location>
        <begin position="468"/>
        <end position="479"/>
    </location>
</feature>
<feature type="compositionally biased region" description="Polar residues" evidence="2">
    <location>
        <begin position="156"/>
        <end position="165"/>
    </location>
</feature>
<gene>
    <name evidence="4" type="ORF">AYI68_g2042</name>
</gene>
<evidence type="ECO:0000259" key="3">
    <source>
        <dbReference type="SMART" id="SM00322"/>
    </source>
</evidence>
<feature type="compositionally biased region" description="Polar residues" evidence="2">
    <location>
        <begin position="571"/>
        <end position="584"/>
    </location>
</feature>
<feature type="compositionally biased region" description="Low complexity" evidence="2">
    <location>
        <begin position="527"/>
        <end position="544"/>
    </location>
</feature>
<feature type="region of interest" description="Disordered" evidence="2">
    <location>
        <begin position="255"/>
        <end position="407"/>
    </location>
</feature>
<dbReference type="SUPFAM" id="SSF54791">
    <property type="entry name" value="Eukaryotic type KH-domain (KH-domain type I)"/>
    <property type="match status" value="1"/>
</dbReference>
<evidence type="ECO:0000313" key="4">
    <source>
        <dbReference type="EMBL" id="OLY83808.1"/>
    </source>
</evidence>
<feature type="compositionally biased region" description="Low complexity" evidence="2">
    <location>
        <begin position="428"/>
        <end position="467"/>
    </location>
</feature>
<dbReference type="Pfam" id="PF00013">
    <property type="entry name" value="KH_1"/>
    <property type="match status" value="1"/>
</dbReference>
<name>A0A1R0H3X9_9FUNG</name>
<protein>
    <submittedName>
        <fullName evidence="4">Far upstream element-binding protein 1</fullName>
    </submittedName>
</protein>
<dbReference type="Gene3D" id="3.30.1370.10">
    <property type="entry name" value="K Homology domain, type 1"/>
    <property type="match status" value="1"/>
</dbReference>
<proteinExistence type="predicted"/>
<organism evidence="4 5">
    <name type="scientific">Smittium mucronatum</name>
    <dbReference type="NCBI Taxonomy" id="133383"/>
    <lineage>
        <taxon>Eukaryota</taxon>
        <taxon>Fungi</taxon>
        <taxon>Fungi incertae sedis</taxon>
        <taxon>Zoopagomycota</taxon>
        <taxon>Kickxellomycotina</taxon>
        <taxon>Harpellomycetes</taxon>
        <taxon>Harpellales</taxon>
        <taxon>Legeriomycetaceae</taxon>
        <taxon>Smittium</taxon>
    </lineage>
</organism>
<dbReference type="CDD" id="cd00105">
    <property type="entry name" value="KH-I"/>
    <property type="match status" value="1"/>
</dbReference>
<feature type="compositionally biased region" description="Polar residues" evidence="2">
    <location>
        <begin position="545"/>
        <end position="563"/>
    </location>
</feature>
<dbReference type="PROSITE" id="PS50084">
    <property type="entry name" value="KH_TYPE_1"/>
    <property type="match status" value="1"/>
</dbReference>
<dbReference type="EMBL" id="LSSL01000741">
    <property type="protein sequence ID" value="OLY83808.1"/>
    <property type="molecule type" value="Genomic_DNA"/>
</dbReference>
<feature type="compositionally biased region" description="Polar residues" evidence="2">
    <location>
        <begin position="389"/>
        <end position="407"/>
    </location>
</feature>
<dbReference type="InterPro" id="IPR004087">
    <property type="entry name" value="KH_dom"/>
</dbReference>
<sequence>MSDESYNAVPPPDSLKPAAAPVDFSASLEQARAIAAKLTADKFSSQSDTKSQTNGKRSYDDVSDGNGNRSQYDQRNNQEYSGYPGQDSERSNKRFDMGSNKGYQTQSPDGSHSQDPRTSWNNKDSFSGSQNEDNYQSPRPDQSGPPTGDAYKSVGLYSSTGSGPSQDHPDVQTETIDIPAEVVGLLIGKGGETIKNMQSQSNCRIFFNQDLKSENNTKCLIMSGPPQAIALARSIIEEKLSQSSFIRNAIASNDPRMGNLFKNGIPRIPNQGFPNSHQGNRGGYQQPGYQQGYNPNQQQQQPHMQGYGMQSSGNQQRGYPRRTHFGSGPQGGYQGGSQGYQQQGSLYGGYNQPMYGAQQGYPYPQQGYPPTQGYDPSQSSAQPGAPQPRNDSSTAPGTQSSETQSNEAAWAAYYSQMGYQNYPGYGMPQQASQPASNSAPANSPTASNPGSVSVQAGQAAQGSVASATTNLTSQTSNDAAATVQWTNSQYASYYAQYAASYPEYAQYAEYYRQLAASDPNGFPPTPAANASTTNDTTVSTDGTNQPQNSESLGGLQNATSTNPEVKDEETPVTTTAEELSTKNDNLNSSNEPPSHSESNDVPSSENKQED</sequence>
<dbReference type="InterPro" id="IPR004088">
    <property type="entry name" value="KH_dom_type_1"/>
</dbReference>
<feature type="compositionally biased region" description="Basic and acidic residues" evidence="2">
    <location>
        <begin position="87"/>
        <end position="96"/>
    </location>
</feature>
<keyword evidence="5" id="KW-1185">Reference proteome</keyword>